<feature type="signal peptide" evidence="1">
    <location>
        <begin position="1"/>
        <end position="23"/>
    </location>
</feature>
<dbReference type="RefSeq" id="WP_094455096.1">
    <property type="nucleotide sequence ID" value="NZ_NOXU01000024.1"/>
</dbReference>
<dbReference type="InterPro" id="IPR018707">
    <property type="entry name" value="LpxR"/>
</dbReference>
<dbReference type="InterPro" id="IPR037107">
    <property type="entry name" value="Put_OMP_sf"/>
</dbReference>
<evidence type="ECO:0000313" key="2">
    <source>
        <dbReference type="EMBL" id="OYQ35999.1"/>
    </source>
</evidence>
<feature type="chain" id="PRO_5012852641" description="DUF2219 domain-containing protein" evidence="1">
    <location>
        <begin position="24"/>
        <end position="336"/>
    </location>
</feature>
<accession>A0A255Z3I2</accession>
<dbReference type="Gene3D" id="2.40.128.140">
    <property type="entry name" value="Outer membrane protein"/>
    <property type="match status" value="1"/>
</dbReference>
<gene>
    <name evidence="2" type="ORF">CHU95_07040</name>
</gene>
<dbReference type="Pfam" id="PF09982">
    <property type="entry name" value="LpxR"/>
    <property type="match status" value="1"/>
</dbReference>
<name>A0A255Z3I2_9PROT</name>
<evidence type="ECO:0008006" key="4">
    <source>
        <dbReference type="Google" id="ProtNLM"/>
    </source>
</evidence>
<keyword evidence="3" id="KW-1185">Reference proteome</keyword>
<dbReference type="Proteomes" id="UP000216998">
    <property type="component" value="Unassembled WGS sequence"/>
</dbReference>
<keyword evidence="1" id="KW-0732">Signal</keyword>
<evidence type="ECO:0000256" key="1">
    <source>
        <dbReference type="SAM" id="SignalP"/>
    </source>
</evidence>
<dbReference type="EMBL" id="NOXU01000024">
    <property type="protein sequence ID" value="OYQ35999.1"/>
    <property type="molecule type" value="Genomic_DNA"/>
</dbReference>
<reference evidence="2 3" key="1">
    <citation type="submission" date="2017-07" db="EMBL/GenBank/DDBJ databases">
        <title>Niveispirillum cyanobacteriorum sp. nov., isolated from cyanobacterial aggregates in a eutrophic lake.</title>
        <authorList>
            <person name="Cai H."/>
        </authorList>
    </citation>
    <scope>NUCLEOTIDE SEQUENCE [LARGE SCALE GENOMIC DNA]</scope>
    <source>
        <strain evidence="3">TH1-14</strain>
    </source>
</reference>
<comment type="caution">
    <text evidence="2">The sequence shown here is derived from an EMBL/GenBank/DDBJ whole genome shotgun (WGS) entry which is preliminary data.</text>
</comment>
<protein>
    <recommendedName>
        <fullName evidence="4">DUF2219 domain-containing protein</fullName>
    </recommendedName>
</protein>
<organism evidence="2 3">
    <name type="scientific">Niveispirillum lacus</name>
    <dbReference type="NCBI Taxonomy" id="1981099"/>
    <lineage>
        <taxon>Bacteria</taxon>
        <taxon>Pseudomonadati</taxon>
        <taxon>Pseudomonadota</taxon>
        <taxon>Alphaproteobacteria</taxon>
        <taxon>Rhodospirillales</taxon>
        <taxon>Azospirillaceae</taxon>
        <taxon>Niveispirillum</taxon>
    </lineage>
</organism>
<evidence type="ECO:0000313" key="3">
    <source>
        <dbReference type="Proteomes" id="UP000216998"/>
    </source>
</evidence>
<proteinExistence type="predicted"/>
<dbReference type="AlphaFoldDB" id="A0A255Z3I2"/>
<dbReference type="OrthoDB" id="9776275at2"/>
<sequence length="336" mass="37390">MSRARIYFLSLLAGLALTGPGRAEITGPTAGAETGTLTLILENDLFYNLDRHYTNGVQAVWTTARDEVPDWTRRWARWVPFFAQDGHVRAVFSLGQNMYTPSDIETRDPPLNERPYAGWLHGSAGLINETNRRMDQLQLTLGIVGPASLAEPAQKIVHRLTDAPKPLGWDTQLHNEPGIVITYQRSWRYDLVETTGFGIDIMPHVGGAVGNVATYADAGFMLRAGWQLPADFGPARIQPSLPGSGFFEPDARHPVGFYWFLGFSGRAVARNIFLDGNSFRDSRSVDRKVWVADVQAGVALNIYDARVTYTHVFRTREFSGQPEGDEYGAVAVTWQF</sequence>